<dbReference type="Gene3D" id="3.90.1570.10">
    <property type="entry name" value="tt1808, chain A"/>
    <property type="match status" value="1"/>
</dbReference>
<keyword evidence="3" id="KW-1185">Reference proteome</keyword>
<organism evidence="2 3">
    <name type="scientific">Microcoleus anatoxicus PTRS2</name>
    <dbReference type="NCBI Taxonomy" id="2705321"/>
    <lineage>
        <taxon>Bacteria</taxon>
        <taxon>Bacillati</taxon>
        <taxon>Cyanobacteriota</taxon>
        <taxon>Cyanophyceae</taxon>
        <taxon>Oscillatoriophycideae</taxon>
        <taxon>Oscillatoriales</taxon>
        <taxon>Microcoleaceae</taxon>
        <taxon>Microcoleus</taxon>
        <taxon>Microcoleus anatoxicus</taxon>
    </lineage>
</organism>
<evidence type="ECO:0000259" key="1">
    <source>
        <dbReference type="Pfam" id="PF05685"/>
    </source>
</evidence>
<keyword evidence="2" id="KW-0540">Nuclease</keyword>
<dbReference type="RefSeq" id="WP_340523009.1">
    <property type="nucleotide sequence ID" value="NZ_JBBLXS010000485.1"/>
</dbReference>
<sequence>MVQAPEKTITLDEFLQLPETKPASEYIHGAIVQKPMPQGKHSTIQGRLVTVANHLAQKPQIALALPELRCTFGGCSIVPDVAIFVWNRIPLDADGEIANTFNTHPDWTIEILSPAQSQTKVTNNILHCLNAGCQMGWLLDPDEKNILAYPAGQQPIALQEPTDILPVPEFMGEMQLTLGEVFGWLKPGNI</sequence>
<dbReference type="Pfam" id="PF05685">
    <property type="entry name" value="Uma2"/>
    <property type="match status" value="1"/>
</dbReference>
<dbReference type="InterPro" id="IPR011335">
    <property type="entry name" value="Restrct_endonuc-II-like"/>
</dbReference>
<evidence type="ECO:0000313" key="3">
    <source>
        <dbReference type="Proteomes" id="UP001384579"/>
    </source>
</evidence>
<dbReference type="CDD" id="cd06260">
    <property type="entry name" value="DUF820-like"/>
    <property type="match status" value="1"/>
</dbReference>
<dbReference type="GO" id="GO:0004519">
    <property type="term" value="F:endonuclease activity"/>
    <property type="evidence" value="ECO:0007669"/>
    <property type="project" value="UniProtKB-KW"/>
</dbReference>
<comment type="caution">
    <text evidence="2">The sequence shown here is derived from an EMBL/GenBank/DDBJ whole genome shotgun (WGS) entry which is preliminary data.</text>
</comment>
<accession>A0ABU8YUK0</accession>
<feature type="domain" description="Putative restriction endonuclease" evidence="1">
    <location>
        <begin position="11"/>
        <end position="178"/>
    </location>
</feature>
<dbReference type="PANTHER" id="PTHR34107:SF5">
    <property type="entry name" value="SLL1355 PROTEIN"/>
    <property type="match status" value="1"/>
</dbReference>
<gene>
    <name evidence="2" type="ORF">WMG39_24555</name>
</gene>
<name>A0ABU8YUK0_9CYAN</name>
<dbReference type="EMBL" id="JBBLXS010000485">
    <property type="protein sequence ID" value="MEK0187985.1"/>
    <property type="molecule type" value="Genomic_DNA"/>
</dbReference>
<evidence type="ECO:0000313" key="2">
    <source>
        <dbReference type="EMBL" id="MEK0187985.1"/>
    </source>
</evidence>
<reference evidence="2 3" key="1">
    <citation type="journal article" date="2020" name="Harmful Algae">
        <title>Molecular and morphological characterization of a novel dihydroanatoxin-a producing Microcoleus species (cyanobacteria) from the Russian River, California, USA.</title>
        <authorList>
            <person name="Conklin K.Y."/>
            <person name="Stancheva R."/>
            <person name="Otten T.G."/>
            <person name="Fadness R."/>
            <person name="Boyer G.L."/>
            <person name="Read B."/>
            <person name="Zhang X."/>
            <person name="Sheath R.G."/>
        </authorList>
    </citation>
    <scope>NUCLEOTIDE SEQUENCE [LARGE SCALE GENOMIC DNA]</scope>
    <source>
        <strain evidence="2 3">PTRS2</strain>
    </source>
</reference>
<keyword evidence="2" id="KW-0378">Hydrolase</keyword>
<proteinExistence type="predicted"/>
<dbReference type="InterPro" id="IPR012296">
    <property type="entry name" value="Nuclease_put_TT1808"/>
</dbReference>
<dbReference type="PANTHER" id="PTHR34107">
    <property type="entry name" value="SLL0198 PROTEIN-RELATED"/>
    <property type="match status" value="1"/>
</dbReference>
<dbReference type="InterPro" id="IPR008538">
    <property type="entry name" value="Uma2"/>
</dbReference>
<dbReference type="SUPFAM" id="SSF52980">
    <property type="entry name" value="Restriction endonuclease-like"/>
    <property type="match status" value="1"/>
</dbReference>
<keyword evidence="2" id="KW-0255">Endonuclease</keyword>
<dbReference type="Proteomes" id="UP001384579">
    <property type="component" value="Unassembled WGS sequence"/>
</dbReference>
<protein>
    <submittedName>
        <fullName evidence="2">Uma2 family endonuclease</fullName>
    </submittedName>
</protein>